<evidence type="ECO:0000313" key="3">
    <source>
        <dbReference type="Proteomes" id="UP000515204"/>
    </source>
</evidence>
<dbReference type="AlphaFoldDB" id="A0A6P3XN23"/>
<sequence length="196" mass="22428">MSEINRTFVKRTIFVPLVEETSENNQSTSTSTSRDASKGNILTNPGKVSLHGRLLLHRPQWDTDITAFSESVNIIEGIDHDIRTPDKLIDGINNTKDGRHSWLIPILPGQTNRVYLIFYQPITVSMIKIWNYGKTLQRRVKEFAILVEDLLVYNGTLDKHNSYGLVTFVKESGNNENVVNRARESSLEFAKKYLRH</sequence>
<dbReference type="KEGG" id="dqu:106747106"/>
<dbReference type="Pfam" id="PF14652">
    <property type="entry name" value="DUF4457"/>
    <property type="match status" value="1"/>
</dbReference>
<dbReference type="GeneID" id="106747106"/>
<dbReference type="InterPro" id="IPR026704">
    <property type="entry name" value="KATNIP"/>
</dbReference>
<gene>
    <name evidence="4" type="primary">LOC106747106</name>
</gene>
<proteinExistence type="predicted"/>
<evidence type="ECO:0000259" key="2">
    <source>
        <dbReference type="Pfam" id="PF14652"/>
    </source>
</evidence>
<feature type="domain" description="KATNIP" evidence="2">
    <location>
        <begin position="62"/>
        <end position="159"/>
    </location>
</feature>
<reference evidence="4" key="1">
    <citation type="submission" date="2025-08" db="UniProtKB">
        <authorList>
            <consortium name="RefSeq"/>
        </authorList>
    </citation>
    <scope>IDENTIFICATION</scope>
</reference>
<keyword evidence="3" id="KW-1185">Reference proteome</keyword>
<dbReference type="PANTHER" id="PTHR21534">
    <property type="entry name" value="KATANIN-INTERACTING PROTEIN"/>
    <property type="match status" value="1"/>
</dbReference>
<evidence type="ECO:0000313" key="4">
    <source>
        <dbReference type="RefSeq" id="XP_014479875.1"/>
    </source>
</evidence>
<dbReference type="InterPro" id="IPR027859">
    <property type="entry name" value="KATNIP_dom"/>
</dbReference>
<dbReference type="OrthoDB" id="304622at2759"/>
<name>A0A6P3XN23_DINQU</name>
<feature type="region of interest" description="Disordered" evidence="1">
    <location>
        <begin position="21"/>
        <end position="44"/>
    </location>
</feature>
<evidence type="ECO:0000256" key="1">
    <source>
        <dbReference type="SAM" id="MobiDB-lite"/>
    </source>
</evidence>
<dbReference type="PANTHER" id="PTHR21534:SF0">
    <property type="entry name" value="KATANIN-INTERACTING PROTEIN"/>
    <property type="match status" value="1"/>
</dbReference>
<organism evidence="3 4">
    <name type="scientific">Dinoponera quadriceps</name>
    <name type="common">South American ant</name>
    <dbReference type="NCBI Taxonomy" id="609295"/>
    <lineage>
        <taxon>Eukaryota</taxon>
        <taxon>Metazoa</taxon>
        <taxon>Ecdysozoa</taxon>
        <taxon>Arthropoda</taxon>
        <taxon>Hexapoda</taxon>
        <taxon>Insecta</taxon>
        <taxon>Pterygota</taxon>
        <taxon>Neoptera</taxon>
        <taxon>Endopterygota</taxon>
        <taxon>Hymenoptera</taxon>
        <taxon>Apocrita</taxon>
        <taxon>Aculeata</taxon>
        <taxon>Formicoidea</taxon>
        <taxon>Formicidae</taxon>
        <taxon>Ponerinae</taxon>
        <taxon>Ponerini</taxon>
        <taxon>Dinoponera</taxon>
    </lineage>
</organism>
<feature type="compositionally biased region" description="Low complexity" evidence="1">
    <location>
        <begin position="23"/>
        <end position="33"/>
    </location>
</feature>
<accession>A0A6P3XN23</accession>
<protein>
    <submittedName>
        <fullName evidence="4">Uncharacterized protein KIAA0556-like</fullName>
    </submittedName>
</protein>
<dbReference type="RefSeq" id="XP_014479875.1">
    <property type="nucleotide sequence ID" value="XM_014624389.1"/>
</dbReference>
<dbReference type="Proteomes" id="UP000515204">
    <property type="component" value="Unplaced"/>
</dbReference>